<keyword evidence="6 7" id="KW-0472">Membrane</keyword>
<keyword evidence="3" id="KW-1003">Cell membrane</keyword>
<reference evidence="8 9" key="1">
    <citation type="journal article" date="2020" name="Int. J. Syst. Evol. Microbiol.">
        <title>Novel acetic acid bacteria from cider fermentations: Acetobacter conturbans sp. nov. and Acetobacter fallax sp. nov.</title>
        <authorList>
            <person name="Sombolestani A.S."/>
            <person name="Cleenwerck I."/>
            <person name="Cnockaert M."/>
            <person name="Borremans W."/>
            <person name="Wieme A.D."/>
            <person name="De Vuyst L."/>
            <person name="Vandamme P."/>
        </authorList>
    </citation>
    <scope>NUCLEOTIDE SEQUENCE [LARGE SCALE GENOMIC DNA]</scope>
    <source>
        <strain evidence="8 9">LMG 1627</strain>
    </source>
</reference>
<feature type="transmembrane region" description="Helical" evidence="7">
    <location>
        <begin position="284"/>
        <end position="303"/>
    </location>
</feature>
<feature type="transmembrane region" description="Helical" evidence="7">
    <location>
        <begin position="315"/>
        <end position="337"/>
    </location>
</feature>
<dbReference type="PIRSF" id="PIRSF006603">
    <property type="entry name" value="DinF"/>
    <property type="match status" value="1"/>
</dbReference>
<feature type="transmembrane region" description="Helical" evidence="7">
    <location>
        <begin position="423"/>
        <end position="442"/>
    </location>
</feature>
<organism evidence="8 9">
    <name type="scientific">Acetobacter conturbans</name>
    <dbReference type="NCBI Taxonomy" id="1737472"/>
    <lineage>
        <taxon>Bacteria</taxon>
        <taxon>Pseudomonadati</taxon>
        <taxon>Pseudomonadota</taxon>
        <taxon>Alphaproteobacteria</taxon>
        <taxon>Acetobacterales</taxon>
        <taxon>Acetobacteraceae</taxon>
        <taxon>Acetobacter</taxon>
    </lineage>
</organism>
<dbReference type="Pfam" id="PF01554">
    <property type="entry name" value="MatE"/>
    <property type="match status" value="2"/>
</dbReference>
<evidence type="ECO:0000256" key="4">
    <source>
        <dbReference type="ARBA" id="ARBA00022692"/>
    </source>
</evidence>
<sequence length="491" mass="50545">MSGRRPPRHKKACFVSGSIMKHVLVMSGTGAIGLMAVFAVDMLNMIYVAHLGDAALTAAIGFAGAVGGIQIAVSIGLTIGLGASIGREIGSGQFYRGRRIASSFLFTSFVLTMLVGLLTAFLARPILELLGASGEALNQAALYLYITSPFLPLVSLGMSASALMRAVGDAKRSMNVTLGGAILTALLDPVLILGMHEGLMGAAISAVLSRFAMLLLGVHGASAHGMLSWPKLGAIASDSRGVWRIALPAILTNLATPVGGAYVTAHMARFGLEAVSGQTAVERIVVVAFSFVFALTGAVGPIISQNLGAGQMDRVREVLIASLKVSSVCVVCTWALLAASQTLLVEGFNLQGDGAALVHLFCTWTVAGYLFIGMLFVANTAFNNLGHPLYSTLFNWGRATLGTMPFVSYGASFGALGVQVGQALGSVLFGSVAIVTAFRVVADLAASKPAVMAAQASEIGASDIPTQSAGAAMADLAEIGEAEFSAENERS</sequence>
<evidence type="ECO:0000256" key="7">
    <source>
        <dbReference type="SAM" id="Phobius"/>
    </source>
</evidence>
<feature type="transmembrane region" description="Helical" evidence="7">
    <location>
        <begin position="12"/>
        <end position="39"/>
    </location>
</feature>
<dbReference type="PANTHER" id="PTHR43549">
    <property type="entry name" value="MULTIDRUG RESISTANCE PROTEIN YPNP-RELATED"/>
    <property type="match status" value="1"/>
</dbReference>
<keyword evidence="4 7" id="KW-0812">Transmembrane</keyword>
<dbReference type="EMBL" id="WOSY01000001">
    <property type="protein sequence ID" value="NHN87287.1"/>
    <property type="molecule type" value="Genomic_DNA"/>
</dbReference>
<evidence type="ECO:0000256" key="3">
    <source>
        <dbReference type="ARBA" id="ARBA00022475"/>
    </source>
</evidence>
<feature type="transmembrane region" description="Helical" evidence="7">
    <location>
        <begin position="59"/>
        <end position="83"/>
    </location>
</feature>
<keyword evidence="2" id="KW-0813">Transport</keyword>
<feature type="transmembrane region" description="Helical" evidence="7">
    <location>
        <begin position="143"/>
        <end position="164"/>
    </location>
</feature>
<dbReference type="PANTHER" id="PTHR43549:SF2">
    <property type="entry name" value="MULTIDRUG RESISTANCE PROTEIN NORM-RELATED"/>
    <property type="match status" value="1"/>
</dbReference>
<proteinExistence type="predicted"/>
<evidence type="ECO:0000313" key="8">
    <source>
        <dbReference type="EMBL" id="NHN87287.1"/>
    </source>
</evidence>
<comment type="caution">
    <text evidence="8">The sequence shown here is derived from an EMBL/GenBank/DDBJ whole genome shotgun (WGS) entry which is preliminary data.</text>
</comment>
<keyword evidence="5 7" id="KW-1133">Transmembrane helix</keyword>
<keyword evidence="9" id="KW-1185">Reference proteome</keyword>
<evidence type="ECO:0000256" key="2">
    <source>
        <dbReference type="ARBA" id="ARBA00022448"/>
    </source>
</evidence>
<name>A0ABX0JV76_9PROT</name>
<dbReference type="InterPro" id="IPR052031">
    <property type="entry name" value="Membrane_Transporter-Flippase"/>
</dbReference>
<protein>
    <submittedName>
        <fullName evidence="8">Multidrug transporter</fullName>
    </submittedName>
</protein>
<evidence type="ECO:0000256" key="1">
    <source>
        <dbReference type="ARBA" id="ARBA00004429"/>
    </source>
</evidence>
<feature type="transmembrane region" description="Helical" evidence="7">
    <location>
        <begin position="242"/>
        <end position="264"/>
    </location>
</feature>
<dbReference type="InterPro" id="IPR002528">
    <property type="entry name" value="MATE_fam"/>
</dbReference>
<feature type="transmembrane region" description="Helical" evidence="7">
    <location>
        <begin position="357"/>
        <end position="378"/>
    </location>
</feature>
<feature type="transmembrane region" description="Helical" evidence="7">
    <location>
        <begin position="176"/>
        <end position="196"/>
    </location>
</feature>
<dbReference type="Proteomes" id="UP000631653">
    <property type="component" value="Unassembled WGS sequence"/>
</dbReference>
<evidence type="ECO:0000313" key="9">
    <source>
        <dbReference type="Proteomes" id="UP000631653"/>
    </source>
</evidence>
<comment type="subcellular location">
    <subcellularLocation>
        <location evidence="1">Cell inner membrane</location>
        <topology evidence="1">Multi-pass membrane protein</topology>
    </subcellularLocation>
</comment>
<dbReference type="InterPro" id="IPR048279">
    <property type="entry name" value="MdtK-like"/>
</dbReference>
<feature type="transmembrane region" description="Helical" evidence="7">
    <location>
        <begin position="104"/>
        <end position="123"/>
    </location>
</feature>
<feature type="transmembrane region" description="Helical" evidence="7">
    <location>
        <begin position="202"/>
        <end position="221"/>
    </location>
</feature>
<evidence type="ECO:0000256" key="5">
    <source>
        <dbReference type="ARBA" id="ARBA00022989"/>
    </source>
</evidence>
<evidence type="ECO:0000256" key="6">
    <source>
        <dbReference type="ARBA" id="ARBA00023136"/>
    </source>
</evidence>
<accession>A0ABX0JV76</accession>
<gene>
    <name evidence="8" type="ORF">GOB81_01365</name>
</gene>
<feature type="transmembrane region" description="Helical" evidence="7">
    <location>
        <begin position="399"/>
        <end position="417"/>
    </location>
</feature>